<name>A0A1Y0EDX9_9RHOB</name>
<dbReference type="InterPro" id="IPR007607">
    <property type="entry name" value="BacA/B"/>
</dbReference>
<sequence>MVLLMFNKLLSQSSSGLPGDLATFPNGDRRRSVVHDGITINGNWESDGIVEFGGSIIGDVTADTLVVTENGQVRGNVRARNVTIAGSLDGTIYAVNVTLKRQARVSAQVQTQVITIDEGANIEGQVEAAPRNISDNRSCIT</sequence>
<dbReference type="PANTHER" id="PTHR35024:SF4">
    <property type="entry name" value="POLYMER-FORMING CYTOSKELETAL PROTEIN"/>
    <property type="match status" value="1"/>
</dbReference>
<dbReference type="Pfam" id="PF04519">
    <property type="entry name" value="Bactofilin"/>
    <property type="match status" value="1"/>
</dbReference>
<gene>
    <name evidence="2" type="ORF">LOKVESSMR4R_02512</name>
</gene>
<evidence type="ECO:0000313" key="3">
    <source>
        <dbReference type="Proteomes" id="UP000195273"/>
    </source>
</evidence>
<proteinExistence type="inferred from homology"/>
<dbReference type="PANTHER" id="PTHR35024">
    <property type="entry name" value="HYPOTHETICAL CYTOSOLIC PROTEIN"/>
    <property type="match status" value="1"/>
</dbReference>
<dbReference type="Proteomes" id="UP000195273">
    <property type="component" value="Chromosome"/>
</dbReference>
<comment type="similarity">
    <text evidence="1">Belongs to the bactofilin family.</text>
</comment>
<evidence type="ECO:0000313" key="2">
    <source>
        <dbReference type="EMBL" id="ARU01814.1"/>
    </source>
</evidence>
<reference evidence="2 3" key="1">
    <citation type="submission" date="2017-05" db="EMBL/GenBank/DDBJ databases">
        <title>Genome Sequence of Loktanella vestfoldensis Strain SMR4r Isolated from a Culture of the Diatom Skeletonema marinoi.</title>
        <authorList>
            <person name="Topel M."/>
            <person name="Pinder M.I.M."/>
            <person name="Johansson O.N."/>
            <person name="Kourtchenko O."/>
            <person name="Godhe A."/>
            <person name="Clarke A.K."/>
        </authorList>
    </citation>
    <scope>NUCLEOTIDE SEQUENCE [LARGE SCALE GENOMIC DNA]</scope>
    <source>
        <strain evidence="2 3">SMR4r</strain>
    </source>
</reference>
<protein>
    <submittedName>
        <fullName evidence="2">Polymer-forming cytoskeletal</fullName>
    </submittedName>
</protein>
<organism evidence="2 3">
    <name type="scientific">Yoonia vestfoldensis</name>
    <dbReference type="NCBI Taxonomy" id="245188"/>
    <lineage>
        <taxon>Bacteria</taxon>
        <taxon>Pseudomonadati</taxon>
        <taxon>Pseudomonadota</taxon>
        <taxon>Alphaproteobacteria</taxon>
        <taxon>Rhodobacterales</taxon>
        <taxon>Paracoccaceae</taxon>
        <taxon>Yoonia</taxon>
    </lineage>
</organism>
<dbReference type="KEGG" id="lvs:LOKVESSMR4R_02512"/>
<dbReference type="EMBL" id="CP021431">
    <property type="protein sequence ID" value="ARU01814.1"/>
    <property type="molecule type" value="Genomic_DNA"/>
</dbReference>
<keyword evidence="3" id="KW-1185">Reference proteome</keyword>
<accession>A0A1Y0EDX9</accession>
<dbReference type="AlphaFoldDB" id="A0A1Y0EDX9"/>
<evidence type="ECO:0000256" key="1">
    <source>
        <dbReference type="ARBA" id="ARBA00044755"/>
    </source>
</evidence>
<dbReference type="RefSeq" id="WP_237331782.1">
    <property type="nucleotide sequence ID" value="NZ_CP021431.1"/>
</dbReference>